<evidence type="ECO:0000256" key="2">
    <source>
        <dbReference type="ARBA" id="ARBA00004696"/>
    </source>
</evidence>
<keyword evidence="9 11" id="KW-0456">Lyase</keyword>
<dbReference type="PANTHER" id="PTHR22854:SF2">
    <property type="entry name" value="INDOLE-3-GLYCEROL-PHOSPHATE SYNTHASE"/>
    <property type="match status" value="1"/>
</dbReference>
<evidence type="ECO:0000256" key="9">
    <source>
        <dbReference type="ARBA" id="ARBA00023239"/>
    </source>
</evidence>
<dbReference type="SUPFAM" id="SSF51366">
    <property type="entry name" value="Ribulose-phoshate binding barrel"/>
    <property type="match status" value="1"/>
</dbReference>
<dbReference type="GO" id="GO:0004640">
    <property type="term" value="F:phosphoribosylanthranilate isomerase activity"/>
    <property type="evidence" value="ECO:0007669"/>
    <property type="project" value="TreeGrafter"/>
</dbReference>
<gene>
    <name evidence="11" type="primary">trpC</name>
    <name evidence="11" type="ORF">L0M99_02565</name>
</gene>
<evidence type="ECO:0000313" key="11">
    <source>
        <dbReference type="EMBL" id="MCG4617382.1"/>
    </source>
</evidence>
<protein>
    <recommendedName>
        <fullName evidence="4">indole-3-glycerol-phosphate synthase</fullName>
        <ecNumber evidence="4">4.1.1.48</ecNumber>
    </recommendedName>
</protein>
<evidence type="ECO:0000313" key="12">
    <source>
        <dbReference type="Proteomes" id="UP001200537"/>
    </source>
</evidence>
<evidence type="ECO:0000256" key="1">
    <source>
        <dbReference type="ARBA" id="ARBA00001633"/>
    </source>
</evidence>
<comment type="pathway">
    <text evidence="2">Amino-acid biosynthesis; L-tryptophan biosynthesis; L-tryptophan from chorismate: step 4/5.</text>
</comment>
<accession>A0AAJ1BAL1</accession>
<evidence type="ECO:0000256" key="6">
    <source>
        <dbReference type="ARBA" id="ARBA00022793"/>
    </source>
</evidence>
<dbReference type="GO" id="GO:0004425">
    <property type="term" value="F:indole-3-glycerol-phosphate synthase activity"/>
    <property type="evidence" value="ECO:0007669"/>
    <property type="project" value="UniProtKB-EC"/>
</dbReference>
<dbReference type="InterPro" id="IPR045186">
    <property type="entry name" value="Indole-3-glycerol_P_synth"/>
</dbReference>
<keyword evidence="7" id="KW-0822">Tryptophan biosynthesis</keyword>
<dbReference type="GO" id="GO:0000162">
    <property type="term" value="P:L-tryptophan biosynthetic process"/>
    <property type="evidence" value="ECO:0007669"/>
    <property type="project" value="UniProtKB-KW"/>
</dbReference>
<keyword evidence="6" id="KW-0210">Decarboxylase</keyword>
<organism evidence="11 12">
    <name type="scientific">Varibaculum cambriense</name>
    <dbReference type="NCBI Taxonomy" id="184870"/>
    <lineage>
        <taxon>Bacteria</taxon>
        <taxon>Bacillati</taxon>
        <taxon>Actinomycetota</taxon>
        <taxon>Actinomycetes</taxon>
        <taxon>Actinomycetales</taxon>
        <taxon>Actinomycetaceae</taxon>
        <taxon>Varibaculum</taxon>
    </lineage>
</organism>
<dbReference type="RefSeq" id="WP_238127630.1">
    <property type="nucleotide sequence ID" value="NZ_JAHAIN010000011.1"/>
</dbReference>
<evidence type="ECO:0000256" key="5">
    <source>
        <dbReference type="ARBA" id="ARBA00022605"/>
    </source>
</evidence>
<evidence type="ECO:0000259" key="10">
    <source>
        <dbReference type="Pfam" id="PF00218"/>
    </source>
</evidence>
<name>A0AAJ1BAL1_9ACTO</name>
<dbReference type="InterPro" id="IPR013785">
    <property type="entry name" value="Aldolase_TIM"/>
</dbReference>
<dbReference type="Proteomes" id="UP001200537">
    <property type="component" value="Unassembled WGS sequence"/>
</dbReference>
<dbReference type="PANTHER" id="PTHR22854">
    <property type="entry name" value="TRYPTOPHAN BIOSYNTHESIS PROTEIN"/>
    <property type="match status" value="1"/>
</dbReference>
<proteinExistence type="inferred from homology"/>
<dbReference type="InterPro" id="IPR011060">
    <property type="entry name" value="RibuloseP-bd_barrel"/>
</dbReference>
<dbReference type="CDD" id="cd00331">
    <property type="entry name" value="IGPS"/>
    <property type="match status" value="1"/>
</dbReference>
<dbReference type="AlphaFoldDB" id="A0AAJ1BAL1"/>
<dbReference type="EMBL" id="JAKNHJ010000004">
    <property type="protein sequence ID" value="MCG4617382.1"/>
    <property type="molecule type" value="Genomic_DNA"/>
</dbReference>
<dbReference type="Pfam" id="PF00218">
    <property type="entry name" value="IGPS"/>
    <property type="match status" value="1"/>
</dbReference>
<dbReference type="InterPro" id="IPR013798">
    <property type="entry name" value="Indole-3-glycerol_P_synth_dom"/>
</dbReference>
<dbReference type="FunFam" id="3.20.20.70:FF:000024">
    <property type="entry name" value="Indole-3-glycerol phosphate synthase"/>
    <property type="match status" value="1"/>
</dbReference>
<comment type="caution">
    <text evidence="11">The sequence shown here is derived from an EMBL/GenBank/DDBJ whole genome shotgun (WGS) entry which is preliminary data.</text>
</comment>
<feature type="domain" description="Indole-3-glycerol phosphate synthase" evidence="10">
    <location>
        <begin position="4"/>
        <end position="255"/>
    </location>
</feature>
<keyword evidence="5" id="KW-0028">Amino-acid biosynthesis</keyword>
<dbReference type="EC" id="4.1.1.48" evidence="4"/>
<keyword evidence="8" id="KW-0057">Aromatic amino acid biosynthesis</keyword>
<evidence type="ECO:0000256" key="3">
    <source>
        <dbReference type="ARBA" id="ARBA00008737"/>
    </source>
</evidence>
<evidence type="ECO:0000256" key="7">
    <source>
        <dbReference type="ARBA" id="ARBA00022822"/>
    </source>
</evidence>
<comment type="similarity">
    <text evidence="3">Belongs to the TrpC family.</text>
</comment>
<dbReference type="Gene3D" id="3.20.20.70">
    <property type="entry name" value="Aldolase class I"/>
    <property type="match status" value="1"/>
</dbReference>
<evidence type="ECO:0000256" key="4">
    <source>
        <dbReference type="ARBA" id="ARBA00012362"/>
    </source>
</evidence>
<comment type="catalytic activity">
    <reaction evidence="1">
        <text>1-(2-carboxyphenylamino)-1-deoxy-D-ribulose 5-phosphate + H(+) = (1S,2R)-1-C-(indol-3-yl)glycerol 3-phosphate + CO2 + H2O</text>
        <dbReference type="Rhea" id="RHEA:23476"/>
        <dbReference type="ChEBI" id="CHEBI:15377"/>
        <dbReference type="ChEBI" id="CHEBI:15378"/>
        <dbReference type="ChEBI" id="CHEBI:16526"/>
        <dbReference type="ChEBI" id="CHEBI:58613"/>
        <dbReference type="ChEBI" id="CHEBI:58866"/>
        <dbReference type="EC" id="4.1.1.48"/>
    </reaction>
</comment>
<evidence type="ECO:0000256" key="8">
    <source>
        <dbReference type="ARBA" id="ARBA00023141"/>
    </source>
</evidence>
<reference evidence="11" key="1">
    <citation type="submission" date="2022-01" db="EMBL/GenBank/DDBJ databases">
        <title>Collection of gut derived symbiotic bacterial strains cultured from healthy donors.</title>
        <authorList>
            <person name="Lin H."/>
            <person name="Kohout C."/>
            <person name="Waligurski E."/>
            <person name="Pamer E.G."/>
        </authorList>
    </citation>
    <scope>NUCLEOTIDE SEQUENCE</scope>
    <source>
        <strain evidence="11">DFI.7.46</strain>
    </source>
</reference>
<sequence length="280" mass="30055">MNALERLLAGVRQEVARRESEVSLEEIKRIAAQRPRPQDGVRALRSEGAVSVIAEIKRATPGKGFLREVSDVAALAKSYEAGGASVISVSTEKNFFCGSIEDLRQVRAAVEVPVLYKDFVITPYQVHEARALGADLILILQTSAEPMVVTALVERAHSLGLTAIVEVHSRLEAFRALEAGARVIGVNAQDLRTLDFNMDTFAQIVDVIPEQVVAVAESGVAGPHDVFNYAQQGADAVLIGSALVQSNNPQSLVAEMVAAGAHPALATSRKSRISHEKHHD</sequence>
<dbReference type="NCBIfam" id="NF001369">
    <property type="entry name" value="PRK00278.1-1"/>
    <property type="match status" value="1"/>
</dbReference>